<evidence type="ECO:0000256" key="2">
    <source>
        <dbReference type="ARBA" id="ARBA00010704"/>
    </source>
</evidence>
<comment type="caution">
    <text evidence="6">The sequence shown here is derived from an EMBL/GenBank/DDBJ whole genome shotgun (WGS) entry which is preliminary data.</text>
</comment>
<gene>
    <name evidence="6" type="ORF">GOP47_0024717</name>
</gene>
<evidence type="ECO:0000256" key="4">
    <source>
        <dbReference type="ARBA" id="ARBA00022753"/>
    </source>
</evidence>
<dbReference type="EMBL" id="JABFUD020000024">
    <property type="protein sequence ID" value="KAI5060297.1"/>
    <property type="molecule type" value="Genomic_DNA"/>
</dbReference>
<evidence type="ECO:0000256" key="3">
    <source>
        <dbReference type="ARBA" id="ARBA00022448"/>
    </source>
</evidence>
<dbReference type="OrthoDB" id="1734063at2759"/>
<keyword evidence="4" id="KW-0967">Endosome</keyword>
<protein>
    <submittedName>
        <fullName evidence="6">Uncharacterized protein</fullName>
    </submittedName>
</protein>
<dbReference type="AlphaFoldDB" id="A0A9D4U363"/>
<dbReference type="InterPro" id="IPR029705">
    <property type="entry name" value="VPS35L"/>
</dbReference>
<evidence type="ECO:0000256" key="5">
    <source>
        <dbReference type="ARBA" id="ARBA00022927"/>
    </source>
</evidence>
<reference evidence="6" key="1">
    <citation type="submission" date="2021-01" db="EMBL/GenBank/DDBJ databases">
        <title>Adiantum capillus-veneris genome.</title>
        <authorList>
            <person name="Fang Y."/>
            <person name="Liao Q."/>
        </authorList>
    </citation>
    <scope>NUCLEOTIDE SEQUENCE</scope>
    <source>
        <strain evidence="6">H3</strain>
        <tissue evidence="6">Leaf</tissue>
    </source>
</reference>
<evidence type="ECO:0000313" key="7">
    <source>
        <dbReference type="Proteomes" id="UP000886520"/>
    </source>
</evidence>
<dbReference type="SUPFAM" id="SSF48371">
    <property type="entry name" value="ARM repeat"/>
    <property type="match status" value="1"/>
</dbReference>
<name>A0A9D4U363_ADICA</name>
<dbReference type="GO" id="GO:0015031">
    <property type="term" value="P:protein transport"/>
    <property type="evidence" value="ECO:0007669"/>
    <property type="project" value="UniProtKB-KW"/>
</dbReference>
<dbReference type="PANTHER" id="PTHR13673:SF0">
    <property type="entry name" value="VPS35 ENDOSOMAL PROTEIN-SORTING FACTOR-LIKE"/>
    <property type="match status" value="1"/>
</dbReference>
<dbReference type="Proteomes" id="UP000886520">
    <property type="component" value="Chromosome 24"/>
</dbReference>
<dbReference type="GO" id="GO:0005768">
    <property type="term" value="C:endosome"/>
    <property type="evidence" value="ECO:0007669"/>
    <property type="project" value="UniProtKB-SubCell"/>
</dbReference>
<comment type="subcellular location">
    <subcellularLocation>
        <location evidence="1">Endosome</location>
    </subcellularLocation>
</comment>
<keyword evidence="5" id="KW-0653">Protein transport</keyword>
<evidence type="ECO:0000313" key="6">
    <source>
        <dbReference type="EMBL" id="KAI5060297.1"/>
    </source>
</evidence>
<dbReference type="PANTHER" id="PTHR13673">
    <property type="entry name" value="ESOPHAGEAL CANCER ASSOCIATED PROTEIN"/>
    <property type="match status" value="1"/>
</dbReference>
<organism evidence="6 7">
    <name type="scientific">Adiantum capillus-veneris</name>
    <name type="common">Maidenhair fern</name>
    <dbReference type="NCBI Taxonomy" id="13818"/>
    <lineage>
        <taxon>Eukaryota</taxon>
        <taxon>Viridiplantae</taxon>
        <taxon>Streptophyta</taxon>
        <taxon>Embryophyta</taxon>
        <taxon>Tracheophyta</taxon>
        <taxon>Polypodiopsida</taxon>
        <taxon>Polypodiidae</taxon>
        <taxon>Polypodiales</taxon>
        <taxon>Pteridineae</taxon>
        <taxon>Pteridaceae</taxon>
        <taxon>Vittarioideae</taxon>
        <taxon>Adiantum</taxon>
    </lineage>
</organism>
<accession>A0A9D4U363</accession>
<dbReference type="InterPro" id="IPR016024">
    <property type="entry name" value="ARM-type_fold"/>
</dbReference>
<evidence type="ECO:0000256" key="1">
    <source>
        <dbReference type="ARBA" id="ARBA00004177"/>
    </source>
</evidence>
<keyword evidence="7" id="KW-1185">Reference proteome</keyword>
<proteinExistence type="inferred from homology"/>
<comment type="similarity">
    <text evidence="2">Belongs to the VPS35L family.</text>
</comment>
<dbReference type="GO" id="GO:0032456">
    <property type="term" value="P:endocytic recycling"/>
    <property type="evidence" value="ECO:0007669"/>
    <property type="project" value="InterPro"/>
</dbReference>
<sequence length="919" mass="104130">MRFRARNYEEEEAAVCLPRQPAQHHPLGSTVPPQLSQLQYLPLQVSTAVQHFDEVPVDPLRAISAQDSLLCVPGITVQERSCPQSVLNGTLDELAETAAKDWENHRASILRRFSSNGTIKVSAPLDILSKQLKGRGKFSASAHLQELDEMRGGANDDAEIISQEEYVFRLRELNDNIADAWKNNERVATLRLAVKVAKLLSDTSTPRFYPTLFILATDILETIGNLVWRRIKGKAELDDDGKLIKPLPENFTADDIRQEAKDTCSNWFYKIGSIHELLPRIYLEITILRCLHFLQKDPPIQEFQRLNMMIRGLGDPLASAYARLYLARKGQSIFPRETGYLIVGLDDYLLLYRRVLSGEFEKTIAKIGIDKKSYVSLVEPIFDLYLQYICAFTNKEELLFIMRTFCEQQSGSNVKEFVPVSVLMHYLLRQLPAAVVSTKALDLSRILKKSVDISKPQYLNYRLLGRKLCECHPPAELHLPVLNDVWKEVSKFTDLVEYLTLADVFVEYILQCSSDNEMHALLKDIVKHLKKATPSEEALKILESIVVKVMGNASDLKGFLNMPFFTYLLDKLHGETKKSVQKQILLFISRQNQYLGDPIERDFVFNLSKSLYKSLDSLSSEDEQRQFARLISRFVQLVDFKEDVEQHLLFLVDCRGTFTTMDPVKEAVVHISNRLAVIALRVAKGKLNQHAVDFVKSCVTFNEITIPSLENVLKRILLYIASAEVALINGLISHSESLLKSLLACLQDLGHMHDARNEKFAVELLGCIQKLCSLLLLVPGQPDLGAFYLFRGLVDIIDNELRLKEPLKIEMFLGVILACNALSQDSLPYHVDSLEMISNDELFSGEPWYAEQLAQLTDMVVERIKKASIAGNEAVMACQIFAIAFECDVGDDIHEHYSTLARAAIPLLPKNSRILKFID</sequence>
<keyword evidence="3" id="KW-0813">Transport</keyword>